<dbReference type="SUPFAM" id="SSF47954">
    <property type="entry name" value="Cyclin-like"/>
    <property type="match status" value="2"/>
</dbReference>
<evidence type="ECO:0000256" key="2">
    <source>
        <dbReference type="ARBA" id="ARBA00023127"/>
    </source>
</evidence>
<evidence type="ECO:0000256" key="1">
    <source>
        <dbReference type="ARBA" id="ARBA00022618"/>
    </source>
</evidence>
<dbReference type="FunFam" id="1.10.472.10:FF:000219">
    <property type="entry name" value="Cyclin-D5-1"/>
    <property type="match status" value="1"/>
</dbReference>
<dbReference type="EMBL" id="JBFOLJ010000006">
    <property type="protein sequence ID" value="KAL2528351.1"/>
    <property type="molecule type" value="Genomic_DNA"/>
</dbReference>
<dbReference type="AlphaFoldDB" id="A0ABD1UTS6"/>
<dbReference type="InterPro" id="IPR039361">
    <property type="entry name" value="Cyclin"/>
</dbReference>
<dbReference type="SMART" id="SM01332">
    <property type="entry name" value="Cyclin_C"/>
    <property type="match status" value="1"/>
</dbReference>
<name>A0ABD1UTS6_9LAMI</name>
<evidence type="ECO:0000259" key="4">
    <source>
        <dbReference type="SMART" id="SM01332"/>
    </source>
</evidence>
<dbReference type="PANTHER" id="PTHR10177">
    <property type="entry name" value="CYCLINS"/>
    <property type="match status" value="1"/>
</dbReference>
<keyword evidence="6" id="KW-1185">Reference proteome</keyword>
<dbReference type="InterPro" id="IPR004367">
    <property type="entry name" value="Cyclin_C-dom"/>
</dbReference>
<reference evidence="6" key="1">
    <citation type="submission" date="2024-07" db="EMBL/GenBank/DDBJ databases">
        <title>Two chromosome-level genome assemblies of Korean endemic species Abeliophyllum distichum and Forsythia ovata (Oleaceae).</title>
        <authorList>
            <person name="Jang H."/>
        </authorList>
    </citation>
    <scope>NUCLEOTIDE SEQUENCE [LARGE SCALE GENOMIC DNA]</scope>
</reference>
<dbReference type="CDD" id="cd20544">
    <property type="entry name" value="CYCLIN_AtCycD-like_rpt2"/>
    <property type="match status" value="1"/>
</dbReference>
<organism evidence="5 6">
    <name type="scientific">Forsythia ovata</name>
    <dbReference type="NCBI Taxonomy" id="205694"/>
    <lineage>
        <taxon>Eukaryota</taxon>
        <taxon>Viridiplantae</taxon>
        <taxon>Streptophyta</taxon>
        <taxon>Embryophyta</taxon>
        <taxon>Tracheophyta</taxon>
        <taxon>Spermatophyta</taxon>
        <taxon>Magnoliopsida</taxon>
        <taxon>eudicotyledons</taxon>
        <taxon>Gunneridae</taxon>
        <taxon>Pentapetalae</taxon>
        <taxon>asterids</taxon>
        <taxon>lamiids</taxon>
        <taxon>Lamiales</taxon>
        <taxon>Oleaceae</taxon>
        <taxon>Forsythieae</taxon>
        <taxon>Forsythia</taxon>
    </lineage>
</organism>
<evidence type="ECO:0000313" key="6">
    <source>
        <dbReference type="Proteomes" id="UP001604277"/>
    </source>
</evidence>
<gene>
    <name evidence="5" type="ORF">Fot_20952</name>
</gene>
<keyword evidence="1" id="KW-0132">Cell division</keyword>
<dbReference type="InterPro" id="IPR006671">
    <property type="entry name" value="Cyclin_N"/>
</dbReference>
<dbReference type="Pfam" id="PF02984">
    <property type="entry name" value="Cyclin_C"/>
    <property type="match status" value="1"/>
</dbReference>
<feature type="domain" description="Cyclin C-terminal" evidence="4">
    <location>
        <begin position="139"/>
        <end position="268"/>
    </location>
</feature>
<comment type="caution">
    <text evidence="5">The sequence shown here is derived from an EMBL/GenBank/DDBJ whole genome shotgun (WGS) entry which is preliminary data.</text>
</comment>
<dbReference type="GO" id="GO:0051301">
    <property type="term" value="P:cell division"/>
    <property type="evidence" value="ECO:0007669"/>
    <property type="project" value="UniProtKB-KW"/>
</dbReference>
<evidence type="ECO:0000313" key="5">
    <source>
        <dbReference type="EMBL" id="KAL2528351.1"/>
    </source>
</evidence>
<sequence length="279" mass="31227">MDDSDTLMSTLLCQEDESCLNENNYKDVNLGLCSISECDEEYIQMLIQREAICQTDSNLSLGDCSFSRVKKAGLNAPDGKLWAFRLLSVACLSLAAKMEECQVPALSEFHVDDYNFEGNVIQKMELLILKTLEWKMSSITPFSYLHYFTTKFCGECSHKELVTRAVELIFAVIKEINVVENRPSIIAAAALLSAYDYQLTKKVLEIKMNTISSWGSLEKENIFSCYSLLQEIGIQESKTPTSVVTQNLMSTHSSSTDVLENSSISTASSKRSLTYPDCD</sequence>
<keyword evidence="3" id="KW-0131">Cell cycle</keyword>
<dbReference type="Proteomes" id="UP001604277">
    <property type="component" value="Unassembled WGS sequence"/>
</dbReference>
<keyword evidence="2" id="KW-0195">Cyclin</keyword>
<protein>
    <submittedName>
        <fullName evidence="5">Cyclin-D5-1</fullName>
    </submittedName>
</protein>
<accession>A0ABD1UTS6</accession>
<dbReference type="Pfam" id="PF00134">
    <property type="entry name" value="Cyclin_N"/>
    <property type="match status" value="1"/>
</dbReference>
<evidence type="ECO:0000256" key="3">
    <source>
        <dbReference type="ARBA" id="ARBA00023306"/>
    </source>
</evidence>
<dbReference type="InterPro" id="IPR036915">
    <property type="entry name" value="Cyclin-like_sf"/>
</dbReference>
<proteinExistence type="predicted"/>
<dbReference type="Gene3D" id="1.10.472.10">
    <property type="entry name" value="Cyclin-like"/>
    <property type="match status" value="1"/>
</dbReference>